<evidence type="ECO:0000256" key="9">
    <source>
        <dbReference type="RuleBase" id="RU369079"/>
    </source>
</evidence>
<organism evidence="11 12">
    <name type="scientific">Falsochrobactrum shanghaiense</name>
    <dbReference type="NCBI Taxonomy" id="2201899"/>
    <lineage>
        <taxon>Bacteria</taxon>
        <taxon>Pseudomonadati</taxon>
        <taxon>Pseudomonadota</taxon>
        <taxon>Alphaproteobacteria</taxon>
        <taxon>Hyphomicrobiales</taxon>
        <taxon>Brucellaceae</taxon>
        <taxon>Falsochrobactrum</taxon>
    </lineage>
</organism>
<reference evidence="11 12" key="1">
    <citation type="submission" date="2018-05" db="EMBL/GenBank/DDBJ databases">
        <title>Comparative genomic sequence analysis between strain HN4 and CCM 8460T (Falsochrobactrum ovis) will provide more evidence to prove that HN4 is a new species of Falsochrobactrum.</title>
        <authorList>
            <person name="Lyu W."/>
            <person name="Sun L."/>
            <person name="Yao L."/>
        </authorList>
    </citation>
    <scope>NUCLEOTIDE SEQUENCE [LARGE SCALE GENOMIC DNA]</scope>
    <source>
        <strain evidence="11 12">HN4</strain>
    </source>
</reference>
<evidence type="ECO:0000256" key="6">
    <source>
        <dbReference type="ARBA" id="ARBA00022989"/>
    </source>
</evidence>
<dbReference type="RefSeq" id="WP_109707907.1">
    <property type="nucleotide sequence ID" value="NZ_QGDB01000009.1"/>
</dbReference>
<dbReference type="AlphaFoldDB" id="A0A316J6Y3"/>
<feature type="transmembrane region" description="Helical" evidence="9">
    <location>
        <begin position="126"/>
        <end position="144"/>
    </location>
</feature>
<evidence type="ECO:0000256" key="4">
    <source>
        <dbReference type="ARBA" id="ARBA00022519"/>
    </source>
</evidence>
<evidence type="ECO:0000256" key="7">
    <source>
        <dbReference type="ARBA" id="ARBA00023136"/>
    </source>
</evidence>
<keyword evidence="6 9" id="KW-1133">Transmembrane helix</keyword>
<keyword evidence="3" id="KW-1003">Cell membrane</keyword>
<feature type="transmembrane region" description="Helical" evidence="9">
    <location>
        <begin position="47"/>
        <end position="64"/>
    </location>
</feature>
<feature type="domain" description="Tripartite ATP-independent periplasmic transporters DctQ component" evidence="10">
    <location>
        <begin position="23"/>
        <end position="152"/>
    </location>
</feature>
<dbReference type="GO" id="GO:0022857">
    <property type="term" value="F:transmembrane transporter activity"/>
    <property type="evidence" value="ECO:0007669"/>
    <property type="project" value="UniProtKB-UniRule"/>
</dbReference>
<keyword evidence="5 9" id="KW-0812">Transmembrane</keyword>
<comment type="subunit">
    <text evidence="9">The complex comprises the extracytoplasmic solute receptor protein and the two transmembrane proteins.</text>
</comment>
<sequence length="176" mass="19488">MKKATDLFFGFVGALMVFSLAAMAAMVFLNVVLRYAANSGLNVSDELSRYFFIWVSFIGAVLTFRENNHLGIETLVAKFSRKGRLVCMVIVNVIIAFCAAVFFWGTWKQSGINASMHAPVTGLPMIFVYGVGMFTGGGIFIIALERLWRLLTGRITDDEIAHFAGENLSLEELAER</sequence>
<keyword evidence="12" id="KW-1185">Reference proteome</keyword>
<accession>A0A316J6Y3</accession>
<dbReference type="InterPro" id="IPR007387">
    <property type="entry name" value="TRAP_DctQ"/>
</dbReference>
<gene>
    <name evidence="11" type="ORF">DKP76_17225</name>
</gene>
<name>A0A316J6Y3_9HYPH</name>
<evidence type="ECO:0000256" key="3">
    <source>
        <dbReference type="ARBA" id="ARBA00022475"/>
    </source>
</evidence>
<protein>
    <recommendedName>
        <fullName evidence="9">TRAP transporter small permease protein</fullName>
    </recommendedName>
</protein>
<evidence type="ECO:0000259" key="10">
    <source>
        <dbReference type="Pfam" id="PF04290"/>
    </source>
</evidence>
<proteinExistence type="inferred from homology"/>
<dbReference type="GO" id="GO:0015740">
    <property type="term" value="P:C4-dicarboxylate transport"/>
    <property type="evidence" value="ECO:0007669"/>
    <property type="project" value="TreeGrafter"/>
</dbReference>
<dbReference type="OrthoDB" id="4964541at2"/>
<comment type="subcellular location">
    <subcellularLocation>
        <location evidence="1 9">Cell inner membrane</location>
        <topology evidence="1 9">Multi-pass membrane protein</topology>
    </subcellularLocation>
</comment>
<evidence type="ECO:0000313" key="11">
    <source>
        <dbReference type="EMBL" id="PWL16525.1"/>
    </source>
</evidence>
<comment type="function">
    <text evidence="9">Part of the tripartite ATP-independent periplasmic (TRAP) transport system.</text>
</comment>
<dbReference type="Pfam" id="PF04290">
    <property type="entry name" value="DctQ"/>
    <property type="match status" value="1"/>
</dbReference>
<feature type="transmembrane region" description="Helical" evidence="9">
    <location>
        <begin position="85"/>
        <end position="106"/>
    </location>
</feature>
<keyword evidence="7 9" id="KW-0472">Membrane</keyword>
<evidence type="ECO:0000313" key="12">
    <source>
        <dbReference type="Proteomes" id="UP000245865"/>
    </source>
</evidence>
<evidence type="ECO:0000256" key="2">
    <source>
        <dbReference type="ARBA" id="ARBA00022448"/>
    </source>
</evidence>
<dbReference type="Proteomes" id="UP000245865">
    <property type="component" value="Unassembled WGS sequence"/>
</dbReference>
<keyword evidence="4 9" id="KW-0997">Cell inner membrane</keyword>
<feature type="transmembrane region" description="Helical" evidence="9">
    <location>
        <begin position="7"/>
        <end position="35"/>
    </location>
</feature>
<evidence type="ECO:0000256" key="8">
    <source>
        <dbReference type="ARBA" id="ARBA00038436"/>
    </source>
</evidence>
<evidence type="ECO:0000256" key="5">
    <source>
        <dbReference type="ARBA" id="ARBA00022692"/>
    </source>
</evidence>
<dbReference type="GO" id="GO:0005886">
    <property type="term" value="C:plasma membrane"/>
    <property type="evidence" value="ECO:0007669"/>
    <property type="project" value="UniProtKB-SubCell"/>
</dbReference>
<dbReference type="InterPro" id="IPR055348">
    <property type="entry name" value="DctQ"/>
</dbReference>
<dbReference type="PANTHER" id="PTHR35011:SF2">
    <property type="entry name" value="2,3-DIKETO-L-GULONATE TRAP TRANSPORTER SMALL PERMEASE PROTEIN YIAM"/>
    <property type="match status" value="1"/>
</dbReference>
<comment type="similarity">
    <text evidence="8 9">Belongs to the TRAP transporter small permease family.</text>
</comment>
<evidence type="ECO:0000256" key="1">
    <source>
        <dbReference type="ARBA" id="ARBA00004429"/>
    </source>
</evidence>
<dbReference type="EMBL" id="QGDB01000009">
    <property type="protein sequence ID" value="PWL16525.1"/>
    <property type="molecule type" value="Genomic_DNA"/>
</dbReference>
<dbReference type="PANTHER" id="PTHR35011">
    <property type="entry name" value="2,3-DIKETO-L-GULONATE TRAP TRANSPORTER SMALL PERMEASE PROTEIN YIAM"/>
    <property type="match status" value="1"/>
</dbReference>
<comment type="caution">
    <text evidence="11">The sequence shown here is derived from an EMBL/GenBank/DDBJ whole genome shotgun (WGS) entry which is preliminary data.</text>
</comment>
<keyword evidence="2 9" id="KW-0813">Transport</keyword>